<proteinExistence type="predicted"/>
<name>A0A0R1EBX0_DROYA</name>
<dbReference type="KEGG" id="dya:Dyak_GE27823"/>
<gene>
    <name evidence="1" type="primary">Dyak\GE27823</name>
    <name evidence="1" type="synonym">GE27823</name>
    <name evidence="1" type="ORF">Dyak_GE27823</name>
</gene>
<dbReference type="Proteomes" id="UP000002282">
    <property type="component" value="Unassembled WGS sequence"/>
</dbReference>
<dbReference type="EMBL" id="CH892677">
    <property type="protein sequence ID" value="KRK05539.1"/>
    <property type="molecule type" value="Genomic_DNA"/>
</dbReference>
<reference evidence="1 2" key="2">
    <citation type="journal article" date="2007" name="PLoS Biol.">
        <title>Principles of genome evolution in the Drosophila melanogaster species group.</title>
        <authorList>
            <person name="Ranz J.M."/>
            <person name="Maurin D."/>
            <person name="Chan Y.S."/>
            <person name="von Grotthuss M."/>
            <person name="Hillier L.W."/>
            <person name="Roote J."/>
            <person name="Ashburner M."/>
            <person name="Bergman C.M."/>
        </authorList>
    </citation>
    <scope>NUCLEOTIDE SEQUENCE [LARGE SCALE GENOMIC DNA]</scope>
    <source>
        <strain evidence="2">Tai18E2 / Tucson 14021-0261.01</strain>
    </source>
</reference>
<protein>
    <submittedName>
        <fullName evidence="1">Uncharacterized protein</fullName>
    </submittedName>
</protein>
<sequence length="75" mass="8320">MMHRSFPNHLCLPMTPMSILTTPGICARSVLHLQGHLLADILLSVIAHLLIDGCTFNRSYSRISCRLPGIALRSH</sequence>
<keyword evidence="2" id="KW-1185">Reference proteome</keyword>
<organism evidence="1 2">
    <name type="scientific">Drosophila yakuba</name>
    <name type="common">Fruit fly</name>
    <dbReference type="NCBI Taxonomy" id="7245"/>
    <lineage>
        <taxon>Eukaryota</taxon>
        <taxon>Metazoa</taxon>
        <taxon>Ecdysozoa</taxon>
        <taxon>Arthropoda</taxon>
        <taxon>Hexapoda</taxon>
        <taxon>Insecta</taxon>
        <taxon>Pterygota</taxon>
        <taxon>Neoptera</taxon>
        <taxon>Endopterygota</taxon>
        <taxon>Diptera</taxon>
        <taxon>Brachycera</taxon>
        <taxon>Muscomorpha</taxon>
        <taxon>Ephydroidea</taxon>
        <taxon>Drosophilidae</taxon>
        <taxon>Drosophila</taxon>
        <taxon>Sophophora</taxon>
    </lineage>
</organism>
<accession>A0A0R1EBX0</accession>
<evidence type="ECO:0000313" key="2">
    <source>
        <dbReference type="Proteomes" id="UP000002282"/>
    </source>
</evidence>
<dbReference type="AlphaFoldDB" id="A0A0R1EBX0"/>
<reference evidence="1 2" key="1">
    <citation type="journal article" date="2007" name="Nature">
        <title>Evolution of genes and genomes on the Drosophila phylogeny.</title>
        <authorList>
            <consortium name="Drosophila 12 Genomes Consortium"/>
            <person name="Clark A.G."/>
            <person name="Eisen M.B."/>
            <person name="Smith D.R."/>
            <person name="Bergman C.M."/>
            <person name="Oliver B."/>
            <person name="Markow T.A."/>
            <person name="Kaufman T.C."/>
            <person name="Kellis M."/>
            <person name="Gelbart W."/>
            <person name="Iyer V.N."/>
            <person name="Pollard D.A."/>
            <person name="Sackton T.B."/>
            <person name="Larracuente A.M."/>
            <person name="Singh N.D."/>
            <person name="Abad J.P."/>
            <person name="Abt D.N."/>
            <person name="Adryan B."/>
            <person name="Aguade M."/>
            <person name="Akashi H."/>
            <person name="Anderson W.W."/>
            <person name="Aquadro C.F."/>
            <person name="Ardell D.H."/>
            <person name="Arguello R."/>
            <person name="Artieri C.G."/>
            <person name="Barbash D.A."/>
            <person name="Barker D."/>
            <person name="Barsanti P."/>
            <person name="Batterham P."/>
            <person name="Batzoglou S."/>
            <person name="Begun D."/>
            <person name="Bhutkar A."/>
            <person name="Blanco E."/>
            <person name="Bosak S.A."/>
            <person name="Bradley R.K."/>
            <person name="Brand A.D."/>
            <person name="Brent M.R."/>
            <person name="Brooks A.N."/>
            <person name="Brown R.H."/>
            <person name="Butlin R.K."/>
            <person name="Caggese C."/>
            <person name="Calvi B.R."/>
            <person name="Bernardo de Carvalho A."/>
            <person name="Caspi A."/>
            <person name="Castrezana S."/>
            <person name="Celniker S.E."/>
            <person name="Chang J.L."/>
            <person name="Chapple C."/>
            <person name="Chatterji S."/>
            <person name="Chinwalla A."/>
            <person name="Civetta A."/>
            <person name="Clifton S.W."/>
            <person name="Comeron J.M."/>
            <person name="Costello J.C."/>
            <person name="Coyne J.A."/>
            <person name="Daub J."/>
            <person name="David R.G."/>
            <person name="Delcher A.L."/>
            <person name="Delehaunty K."/>
            <person name="Do C.B."/>
            <person name="Ebling H."/>
            <person name="Edwards K."/>
            <person name="Eickbush T."/>
            <person name="Evans J.D."/>
            <person name="Filipski A."/>
            <person name="Findeiss S."/>
            <person name="Freyhult E."/>
            <person name="Fulton L."/>
            <person name="Fulton R."/>
            <person name="Garcia A.C."/>
            <person name="Gardiner A."/>
            <person name="Garfield D.A."/>
            <person name="Garvin B.E."/>
            <person name="Gibson G."/>
            <person name="Gilbert D."/>
            <person name="Gnerre S."/>
            <person name="Godfrey J."/>
            <person name="Good R."/>
            <person name="Gotea V."/>
            <person name="Gravely B."/>
            <person name="Greenberg A.J."/>
            <person name="Griffiths-Jones S."/>
            <person name="Gross S."/>
            <person name="Guigo R."/>
            <person name="Gustafson E.A."/>
            <person name="Haerty W."/>
            <person name="Hahn M.W."/>
            <person name="Halligan D.L."/>
            <person name="Halpern A.L."/>
            <person name="Halter G.M."/>
            <person name="Han M.V."/>
            <person name="Heger A."/>
            <person name="Hillier L."/>
            <person name="Hinrichs A.S."/>
            <person name="Holmes I."/>
            <person name="Hoskins R.A."/>
            <person name="Hubisz M.J."/>
            <person name="Hultmark D."/>
            <person name="Huntley M.A."/>
            <person name="Jaffe D.B."/>
            <person name="Jagadeeshan S."/>
            <person name="Jeck W.R."/>
            <person name="Johnson J."/>
            <person name="Jones C.D."/>
            <person name="Jordan W.C."/>
            <person name="Karpen G.H."/>
            <person name="Kataoka E."/>
            <person name="Keightley P.D."/>
            <person name="Kheradpour P."/>
            <person name="Kirkness E.F."/>
            <person name="Koerich L.B."/>
            <person name="Kristiansen K."/>
            <person name="Kudrna D."/>
            <person name="Kulathinal R.J."/>
            <person name="Kumar S."/>
            <person name="Kwok R."/>
            <person name="Lander E."/>
            <person name="Langley C.H."/>
            <person name="Lapoint R."/>
            <person name="Lazzaro B.P."/>
            <person name="Lee S.J."/>
            <person name="Levesque L."/>
            <person name="Li R."/>
            <person name="Lin C.F."/>
            <person name="Lin M.F."/>
            <person name="Lindblad-Toh K."/>
            <person name="Llopart A."/>
            <person name="Long M."/>
            <person name="Low L."/>
            <person name="Lozovsky E."/>
            <person name="Lu J."/>
            <person name="Luo M."/>
            <person name="Machado C.A."/>
            <person name="Makalowski W."/>
            <person name="Marzo M."/>
            <person name="Matsuda M."/>
            <person name="Matzkin L."/>
            <person name="McAllister B."/>
            <person name="McBride C.S."/>
            <person name="McKernan B."/>
            <person name="McKernan K."/>
            <person name="Mendez-Lago M."/>
            <person name="Minx P."/>
            <person name="Mollenhauer M.U."/>
            <person name="Montooth K."/>
            <person name="Mount S.M."/>
            <person name="Mu X."/>
            <person name="Myers E."/>
            <person name="Negre B."/>
            <person name="Newfeld S."/>
            <person name="Nielsen R."/>
            <person name="Noor M.A."/>
            <person name="O'Grady P."/>
            <person name="Pachter L."/>
            <person name="Papaceit M."/>
            <person name="Parisi M.J."/>
            <person name="Parisi M."/>
            <person name="Parts L."/>
            <person name="Pedersen J.S."/>
            <person name="Pesole G."/>
            <person name="Phillippy A.M."/>
            <person name="Ponting C.P."/>
            <person name="Pop M."/>
            <person name="Porcelli D."/>
            <person name="Powell J.R."/>
            <person name="Prohaska S."/>
            <person name="Pruitt K."/>
            <person name="Puig M."/>
            <person name="Quesneville H."/>
            <person name="Ram K.R."/>
            <person name="Rand D."/>
            <person name="Rasmussen M.D."/>
            <person name="Reed L.K."/>
            <person name="Reenan R."/>
            <person name="Reily A."/>
            <person name="Remington K.A."/>
            <person name="Rieger T.T."/>
            <person name="Ritchie M.G."/>
            <person name="Robin C."/>
            <person name="Rogers Y.H."/>
            <person name="Rohde C."/>
            <person name="Rozas J."/>
            <person name="Rubenfield M.J."/>
            <person name="Ruiz A."/>
            <person name="Russo S."/>
            <person name="Salzberg S.L."/>
            <person name="Sanchez-Gracia A."/>
            <person name="Saranga D.J."/>
            <person name="Sato H."/>
            <person name="Schaeffer S.W."/>
            <person name="Schatz M.C."/>
            <person name="Schlenke T."/>
            <person name="Schwartz R."/>
            <person name="Segarra C."/>
            <person name="Singh R.S."/>
            <person name="Sirot L."/>
            <person name="Sirota M."/>
            <person name="Sisneros N.B."/>
            <person name="Smith C.D."/>
            <person name="Smith T.F."/>
            <person name="Spieth J."/>
            <person name="Stage D.E."/>
            <person name="Stark A."/>
            <person name="Stephan W."/>
            <person name="Strausberg R.L."/>
            <person name="Strempel S."/>
            <person name="Sturgill D."/>
            <person name="Sutton G."/>
            <person name="Sutton G.G."/>
            <person name="Tao W."/>
            <person name="Teichmann S."/>
            <person name="Tobari Y.N."/>
            <person name="Tomimura Y."/>
            <person name="Tsolas J.M."/>
            <person name="Valente V.L."/>
            <person name="Venter E."/>
            <person name="Venter J.C."/>
            <person name="Vicario S."/>
            <person name="Vieira F.G."/>
            <person name="Vilella A.J."/>
            <person name="Villasante A."/>
            <person name="Walenz B."/>
            <person name="Wang J."/>
            <person name="Wasserman M."/>
            <person name="Watts T."/>
            <person name="Wilson D."/>
            <person name="Wilson R.K."/>
            <person name="Wing R.A."/>
            <person name="Wolfner M.F."/>
            <person name="Wong A."/>
            <person name="Wong G.K."/>
            <person name="Wu C.I."/>
            <person name="Wu G."/>
            <person name="Yamamoto D."/>
            <person name="Yang H.P."/>
            <person name="Yang S.P."/>
            <person name="Yorke J.A."/>
            <person name="Yoshida K."/>
            <person name="Zdobnov E."/>
            <person name="Zhang P."/>
            <person name="Zhang Y."/>
            <person name="Zimin A.V."/>
            <person name="Baldwin J."/>
            <person name="Abdouelleil A."/>
            <person name="Abdulkadir J."/>
            <person name="Abebe A."/>
            <person name="Abera B."/>
            <person name="Abreu J."/>
            <person name="Acer S.C."/>
            <person name="Aftuck L."/>
            <person name="Alexander A."/>
            <person name="An P."/>
            <person name="Anderson E."/>
            <person name="Anderson S."/>
            <person name="Arachi H."/>
            <person name="Azer M."/>
            <person name="Bachantsang P."/>
            <person name="Barry A."/>
            <person name="Bayul T."/>
            <person name="Berlin A."/>
            <person name="Bessette D."/>
            <person name="Bloom T."/>
            <person name="Blye J."/>
            <person name="Boguslavskiy L."/>
            <person name="Bonnet C."/>
            <person name="Boukhgalter B."/>
            <person name="Bourzgui I."/>
            <person name="Brown A."/>
            <person name="Cahill P."/>
            <person name="Channer S."/>
            <person name="Cheshatsang Y."/>
            <person name="Chuda L."/>
            <person name="Citroen M."/>
            <person name="Collymore A."/>
            <person name="Cooke P."/>
            <person name="Costello M."/>
            <person name="D'Aco K."/>
            <person name="Daza R."/>
            <person name="De Haan G."/>
            <person name="DeGray S."/>
            <person name="DeMaso C."/>
            <person name="Dhargay N."/>
            <person name="Dooley K."/>
            <person name="Dooley E."/>
            <person name="Doricent M."/>
            <person name="Dorje P."/>
            <person name="Dorjee K."/>
            <person name="Dupes A."/>
            <person name="Elong R."/>
            <person name="Falk J."/>
            <person name="Farina A."/>
            <person name="Faro S."/>
            <person name="Ferguson D."/>
            <person name="Fisher S."/>
            <person name="Foley C.D."/>
            <person name="Franke A."/>
            <person name="Friedrich D."/>
            <person name="Gadbois L."/>
            <person name="Gearin G."/>
            <person name="Gearin C.R."/>
            <person name="Giannoukos G."/>
            <person name="Goode T."/>
            <person name="Graham J."/>
            <person name="Grandbois E."/>
            <person name="Grewal S."/>
            <person name="Gyaltsen K."/>
            <person name="Hafez N."/>
            <person name="Hagos B."/>
            <person name="Hall J."/>
            <person name="Henson C."/>
            <person name="Hollinger A."/>
            <person name="Honan T."/>
            <person name="Huard M.D."/>
            <person name="Hughes L."/>
            <person name="Hurhula B."/>
            <person name="Husby M.E."/>
            <person name="Kamat A."/>
            <person name="Kanga B."/>
            <person name="Kashin S."/>
            <person name="Khazanovich D."/>
            <person name="Kisner P."/>
            <person name="Lance K."/>
            <person name="Lara M."/>
            <person name="Lee W."/>
            <person name="Lennon N."/>
            <person name="Letendre F."/>
            <person name="LeVine R."/>
            <person name="Lipovsky A."/>
            <person name="Liu X."/>
            <person name="Liu J."/>
            <person name="Liu S."/>
            <person name="Lokyitsang T."/>
            <person name="Lokyitsang Y."/>
            <person name="Lubonja R."/>
            <person name="Lui A."/>
            <person name="MacDonald P."/>
            <person name="Magnisalis V."/>
            <person name="Maru K."/>
            <person name="Matthews C."/>
            <person name="McCusker W."/>
            <person name="McDonough S."/>
            <person name="Mehta T."/>
            <person name="Meldrim J."/>
            <person name="Meneus L."/>
            <person name="Mihai O."/>
            <person name="Mihalev A."/>
            <person name="Mihova T."/>
            <person name="Mittelman R."/>
            <person name="Mlenga V."/>
            <person name="Montmayeur A."/>
            <person name="Mulrain L."/>
            <person name="Navidi A."/>
            <person name="Naylor J."/>
            <person name="Negash T."/>
            <person name="Nguyen T."/>
            <person name="Nguyen N."/>
            <person name="Nicol R."/>
            <person name="Norbu C."/>
            <person name="Norbu N."/>
            <person name="Novod N."/>
            <person name="O'Neill B."/>
            <person name="Osman S."/>
            <person name="Markiewicz E."/>
            <person name="Oyono O.L."/>
            <person name="Patti C."/>
            <person name="Phunkhang P."/>
            <person name="Pierre F."/>
            <person name="Priest M."/>
            <person name="Raghuraman S."/>
            <person name="Rege F."/>
            <person name="Reyes R."/>
            <person name="Rise C."/>
            <person name="Rogov P."/>
            <person name="Ross K."/>
            <person name="Ryan E."/>
            <person name="Settipalli S."/>
            <person name="Shea T."/>
            <person name="Sherpa N."/>
            <person name="Shi L."/>
            <person name="Shih D."/>
            <person name="Sparrow T."/>
            <person name="Spaulding J."/>
            <person name="Stalker J."/>
            <person name="Stange-Thomann N."/>
            <person name="Stavropoulos S."/>
            <person name="Stone C."/>
            <person name="Strader C."/>
            <person name="Tesfaye S."/>
            <person name="Thomson T."/>
            <person name="Thoulutsang Y."/>
            <person name="Thoulutsang D."/>
            <person name="Topham K."/>
            <person name="Topping I."/>
            <person name="Tsamla T."/>
            <person name="Vassiliev H."/>
            <person name="Vo A."/>
            <person name="Wangchuk T."/>
            <person name="Wangdi T."/>
            <person name="Weiand M."/>
            <person name="Wilkinson J."/>
            <person name="Wilson A."/>
            <person name="Yadav S."/>
            <person name="Young G."/>
            <person name="Yu Q."/>
            <person name="Zembek L."/>
            <person name="Zhong D."/>
            <person name="Zimmer A."/>
            <person name="Zwirko Z."/>
            <person name="Jaffe D.B."/>
            <person name="Alvarez P."/>
            <person name="Brockman W."/>
            <person name="Butler J."/>
            <person name="Chin C."/>
            <person name="Gnerre S."/>
            <person name="Grabherr M."/>
            <person name="Kleber M."/>
            <person name="Mauceli E."/>
            <person name="MacCallum I."/>
        </authorList>
    </citation>
    <scope>NUCLEOTIDE SEQUENCE [LARGE SCALE GENOMIC DNA]</scope>
    <source>
        <strain evidence="2">Tai18E2 / Tucson 14021-0261.01</strain>
    </source>
</reference>
<evidence type="ECO:0000313" key="1">
    <source>
        <dbReference type="EMBL" id="KRK05539.1"/>
    </source>
</evidence>